<keyword evidence="7" id="KW-1185">Reference proteome</keyword>
<protein>
    <submittedName>
        <fullName evidence="6">DNA-binding GntR family transcriptional regulator</fullName>
    </submittedName>
</protein>
<dbReference type="EMBL" id="JAASQI010000007">
    <property type="protein sequence ID" value="NIJ59105.1"/>
    <property type="molecule type" value="Genomic_DNA"/>
</dbReference>
<reference evidence="6 7" key="1">
    <citation type="submission" date="2020-03" db="EMBL/GenBank/DDBJ databases">
        <title>Genomic Encyclopedia of Type Strains, Phase IV (KMG-IV): sequencing the most valuable type-strain genomes for metagenomic binning, comparative biology and taxonomic classification.</title>
        <authorList>
            <person name="Goeker M."/>
        </authorList>
    </citation>
    <scope>NUCLEOTIDE SEQUENCE [LARGE SCALE GENOMIC DNA]</scope>
    <source>
        <strain evidence="6 7">DSM 103870</strain>
    </source>
</reference>
<organism evidence="6 7">
    <name type="scientific">Pseudochelatococcus lubricantis</name>
    <dbReference type="NCBI Taxonomy" id="1538102"/>
    <lineage>
        <taxon>Bacteria</taxon>
        <taxon>Pseudomonadati</taxon>
        <taxon>Pseudomonadota</taxon>
        <taxon>Alphaproteobacteria</taxon>
        <taxon>Hyphomicrobiales</taxon>
        <taxon>Chelatococcaceae</taxon>
        <taxon>Pseudochelatococcus</taxon>
    </lineage>
</organism>
<keyword evidence="3" id="KW-0804">Transcription</keyword>
<keyword evidence="2 6" id="KW-0238">DNA-binding</keyword>
<dbReference type="InterPro" id="IPR008920">
    <property type="entry name" value="TF_FadR/GntR_C"/>
</dbReference>
<dbReference type="Proteomes" id="UP001429580">
    <property type="component" value="Unassembled WGS sequence"/>
</dbReference>
<proteinExistence type="predicted"/>
<evidence type="ECO:0000256" key="1">
    <source>
        <dbReference type="ARBA" id="ARBA00023015"/>
    </source>
</evidence>
<dbReference type="SUPFAM" id="SSF48008">
    <property type="entry name" value="GntR ligand-binding domain-like"/>
    <property type="match status" value="1"/>
</dbReference>
<name>A0ABX0V400_9HYPH</name>
<evidence type="ECO:0000256" key="2">
    <source>
        <dbReference type="ARBA" id="ARBA00023125"/>
    </source>
</evidence>
<dbReference type="InterPro" id="IPR000524">
    <property type="entry name" value="Tscrpt_reg_HTH_GntR"/>
</dbReference>
<evidence type="ECO:0000313" key="6">
    <source>
        <dbReference type="EMBL" id="NIJ59105.1"/>
    </source>
</evidence>
<dbReference type="RefSeq" id="WP_246225356.1">
    <property type="nucleotide sequence ID" value="NZ_JAASQI010000007.1"/>
</dbReference>
<dbReference type="Gene3D" id="1.10.10.10">
    <property type="entry name" value="Winged helix-like DNA-binding domain superfamily/Winged helix DNA-binding domain"/>
    <property type="match status" value="1"/>
</dbReference>
<dbReference type="SUPFAM" id="SSF46785">
    <property type="entry name" value="Winged helix' DNA-binding domain"/>
    <property type="match status" value="1"/>
</dbReference>
<keyword evidence="1" id="KW-0805">Transcription regulation</keyword>
<accession>A0ABX0V400</accession>
<evidence type="ECO:0000256" key="4">
    <source>
        <dbReference type="SAM" id="MobiDB-lite"/>
    </source>
</evidence>
<evidence type="ECO:0000259" key="5">
    <source>
        <dbReference type="PROSITE" id="PS50949"/>
    </source>
</evidence>
<dbReference type="SMART" id="SM00895">
    <property type="entry name" value="FCD"/>
    <property type="match status" value="1"/>
</dbReference>
<evidence type="ECO:0000256" key="3">
    <source>
        <dbReference type="ARBA" id="ARBA00023163"/>
    </source>
</evidence>
<dbReference type="Gene3D" id="1.20.120.530">
    <property type="entry name" value="GntR ligand-binding domain-like"/>
    <property type="match status" value="1"/>
</dbReference>
<dbReference type="InterPro" id="IPR036388">
    <property type="entry name" value="WH-like_DNA-bd_sf"/>
</dbReference>
<dbReference type="InterPro" id="IPR036390">
    <property type="entry name" value="WH_DNA-bd_sf"/>
</dbReference>
<comment type="caution">
    <text evidence="6">The sequence shown here is derived from an EMBL/GenBank/DDBJ whole genome shotgun (WGS) entry which is preliminary data.</text>
</comment>
<feature type="domain" description="HTH gntR-type" evidence="5">
    <location>
        <begin position="58"/>
        <end position="125"/>
    </location>
</feature>
<dbReference type="PANTHER" id="PTHR43537">
    <property type="entry name" value="TRANSCRIPTIONAL REGULATOR, GNTR FAMILY"/>
    <property type="match status" value="1"/>
</dbReference>
<dbReference type="Pfam" id="PF00392">
    <property type="entry name" value="GntR"/>
    <property type="match status" value="1"/>
</dbReference>
<dbReference type="Pfam" id="PF07729">
    <property type="entry name" value="FCD"/>
    <property type="match status" value="1"/>
</dbReference>
<dbReference type="InterPro" id="IPR011711">
    <property type="entry name" value="GntR_C"/>
</dbReference>
<feature type="region of interest" description="Disordered" evidence="4">
    <location>
        <begin position="1"/>
        <end position="58"/>
    </location>
</feature>
<feature type="compositionally biased region" description="Basic and acidic residues" evidence="4">
    <location>
        <begin position="1"/>
        <end position="54"/>
    </location>
</feature>
<gene>
    <name evidence="6" type="ORF">FHS82_002960</name>
</gene>
<evidence type="ECO:0000313" key="7">
    <source>
        <dbReference type="Proteomes" id="UP001429580"/>
    </source>
</evidence>
<dbReference type="PROSITE" id="PS50949">
    <property type="entry name" value="HTH_GNTR"/>
    <property type="match status" value="1"/>
</dbReference>
<dbReference type="PANTHER" id="PTHR43537:SF39">
    <property type="entry name" value="HTH-TYPE TRANSCRIPTIONAL REGULATOR MCBR"/>
    <property type="match status" value="1"/>
</dbReference>
<dbReference type="GO" id="GO:0003677">
    <property type="term" value="F:DNA binding"/>
    <property type="evidence" value="ECO:0007669"/>
    <property type="project" value="UniProtKB-KW"/>
</dbReference>
<sequence length="289" mass="31598">MGRDKPGREQADFDPQDMSRDVVGRDMVGRDMVGRDMDPAPERKSPDPEESPQKRERRHVYGTVMSRMRRGLMIGAFLPGEVMSLRKLAAEFGTSAMPVREVLSRLVAANALEEMPSGSARVPRLRPARLRDLFAVREVVEGTAGEWAAKHGGLTLADDLLRINNELHAAIDKRDILGCLSLNQQFHFMLYEASGSDVLVPLIESLWLQFGPTMYMSLLIPSMPWDASHHEHVVDALRAGDGAGVRQAIVGDIRSTCAALLSVTGESGIADLPFIARAGALTYPSARGA</sequence>